<protein>
    <recommendedName>
        <fullName evidence="5">Secreted protein</fullName>
    </recommendedName>
</protein>
<feature type="region of interest" description="Disordered" evidence="1">
    <location>
        <begin position="79"/>
        <end position="101"/>
    </location>
</feature>
<keyword evidence="2" id="KW-0732">Signal</keyword>
<keyword evidence="4" id="KW-1185">Reference proteome</keyword>
<name>A0A165QFR0_9AGAM</name>
<evidence type="ECO:0008006" key="5">
    <source>
        <dbReference type="Google" id="ProtNLM"/>
    </source>
</evidence>
<proteinExistence type="predicted"/>
<dbReference type="InParanoid" id="A0A165QFR0"/>
<accession>A0A165QFR0</accession>
<dbReference type="EMBL" id="KV425596">
    <property type="protein sequence ID" value="KZT22373.1"/>
    <property type="molecule type" value="Genomic_DNA"/>
</dbReference>
<feature type="chain" id="PRO_5007864917" description="Secreted protein" evidence="2">
    <location>
        <begin position="24"/>
        <end position="101"/>
    </location>
</feature>
<sequence length="101" mass="11846">MKSRPPNVMIMLLFEMAILRVDTRSASSRSDMADIHICGRHDHDEYMQEMRYTMTTLYLKLRRLGTLHLQERWLVPSSFSHKPKYPSIAPWSSDARLPEPA</sequence>
<evidence type="ECO:0000313" key="4">
    <source>
        <dbReference type="Proteomes" id="UP000076761"/>
    </source>
</evidence>
<organism evidence="3 4">
    <name type="scientific">Neolentinus lepideus HHB14362 ss-1</name>
    <dbReference type="NCBI Taxonomy" id="1314782"/>
    <lineage>
        <taxon>Eukaryota</taxon>
        <taxon>Fungi</taxon>
        <taxon>Dikarya</taxon>
        <taxon>Basidiomycota</taxon>
        <taxon>Agaricomycotina</taxon>
        <taxon>Agaricomycetes</taxon>
        <taxon>Gloeophyllales</taxon>
        <taxon>Gloeophyllaceae</taxon>
        <taxon>Neolentinus</taxon>
    </lineage>
</organism>
<evidence type="ECO:0000313" key="3">
    <source>
        <dbReference type="EMBL" id="KZT22373.1"/>
    </source>
</evidence>
<evidence type="ECO:0000256" key="2">
    <source>
        <dbReference type="SAM" id="SignalP"/>
    </source>
</evidence>
<gene>
    <name evidence="3" type="ORF">NEOLEDRAFT_657158</name>
</gene>
<feature type="signal peptide" evidence="2">
    <location>
        <begin position="1"/>
        <end position="23"/>
    </location>
</feature>
<dbReference type="AlphaFoldDB" id="A0A165QFR0"/>
<reference evidence="3 4" key="1">
    <citation type="journal article" date="2016" name="Mol. Biol. Evol.">
        <title>Comparative Genomics of Early-Diverging Mushroom-Forming Fungi Provides Insights into the Origins of Lignocellulose Decay Capabilities.</title>
        <authorList>
            <person name="Nagy L.G."/>
            <person name="Riley R."/>
            <person name="Tritt A."/>
            <person name="Adam C."/>
            <person name="Daum C."/>
            <person name="Floudas D."/>
            <person name="Sun H."/>
            <person name="Yadav J.S."/>
            <person name="Pangilinan J."/>
            <person name="Larsson K.H."/>
            <person name="Matsuura K."/>
            <person name="Barry K."/>
            <person name="Labutti K."/>
            <person name="Kuo R."/>
            <person name="Ohm R.A."/>
            <person name="Bhattacharya S.S."/>
            <person name="Shirouzu T."/>
            <person name="Yoshinaga Y."/>
            <person name="Martin F.M."/>
            <person name="Grigoriev I.V."/>
            <person name="Hibbett D.S."/>
        </authorList>
    </citation>
    <scope>NUCLEOTIDE SEQUENCE [LARGE SCALE GENOMIC DNA]</scope>
    <source>
        <strain evidence="3 4">HHB14362 ss-1</strain>
    </source>
</reference>
<dbReference type="Proteomes" id="UP000076761">
    <property type="component" value="Unassembled WGS sequence"/>
</dbReference>
<evidence type="ECO:0000256" key="1">
    <source>
        <dbReference type="SAM" id="MobiDB-lite"/>
    </source>
</evidence>